<keyword evidence="4 9" id="KW-0479">Metal-binding</keyword>
<dbReference type="InterPro" id="IPR017972">
    <property type="entry name" value="Cyt_P450_CS"/>
</dbReference>
<gene>
    <name evidence="10" type="ORF">OUZ56_029243</name>
</gene>
<comment type="function">
    <text evidence="8">Cytochromes P450 are a group of heme-thiolate monooxygenases. They oxidize a variety of structurally unrelated compounds, including steroids, fatty acids, and xenobiotics.</text>
</comment>
<evidence type="ECO:0000313" key="11">
    <source>
        <dbReference type="Proteomes" id="UP001234178"/>
    </source>
</evidence>
<dbReference type="InterPro" id="IPR050705">
    <property type="entry name" value="Cytochrome_P450_3A"/>
</dbReference>
<evidence type="ECO:0000256" key="6">
    <source>
        <dbReference type="ARBA" id="ARBA00023004"/>
    </source>
</evidence>
<keyword evidence="6 9" id="KW-0408">Iron</keyword>
<sequence length="381" mass="44521">MIYLCRFVTGELVHTPKRVQWETFENGALLCVPWDSIKKPLIEYNSRVRFCTRDGRQCAPNEFTCYLGHRNSVYGVRDLQISDVIVQLFFRSRHSWSKALAIVWYYVGNLEGVMHIMKSIRRHDVTLQTRVIRKFLTLMKDQDWKDVRSSITPVFTTCKIKRMSLMIKDCADQLVFKFDGIAKSEGKIDAKAMTIENLGAKDDPFIRNAKVVFSPPANKRPLILILWWSQAVNHEVILNFPYIDQVIHEVMRLSPALPGIERVCNKDITVNGVYIKKGMLVTVPTYAYYDPDYYPDPFKFDPNRWSPENKSSLNPYAYMPFGMGPRNCVGMRFAMEEIKIALCIILKQYRFFPVQETPDEMKFEDGLFVQTVCYRRIELRQ</sequence>
<dbReference type="PRINTS" id="PR00465">
    <property type="entry name" value="EP450IV"/>
</dbReference>
<dbReference type="InterPro" id="IPR001128">
    <property type="entry name" value="Cyt_P450"/>
</dbReference>
<evidence type="ECO:0000256" key="3">
    <source>
        <dbReference type="ARBA" id="ARBA00022617"/>
    </source>
</evidence>
<dbReference type="EMBL" id="JAOYFB010000040">
    <property type="protein sequence ID" value="KAK4037203.1"/>
    <property type="molecule type" value="Genomic_DNA"/>
</dbReference>
<evidence type="ECO:0000256" key="1">
    <source>
        <dbReference type="ARBA" id="ARBA00003690"/>
    </source>
</evidence>
<keyword evidence="11" id="KW-1185">Reference proteome</keyword>
<evidence type="ECO:0000256" key="7">
    <source>
        <dbReference type="ARBA" id="ARBA00023033"/>
    </source>
</evidence>
<name>A0ABR0B691_9CRUS</name>
<dbReference type="Gene3D" id="1.10.630.10">
    <property type="entry name" value="Cytochrome P450"/>
    <property type="match status" value="2"/>
</dbReference>
<comment type="similarity">
    <text evidence="2 9">Belongs to the cytochrome P450 family.</text>
</comment>
<dbReference type="PANTHER" id="PTHR24302:SF15">
    <property type="entry name" value="FATTY-ACID PEROXYGENASE"/>
    <property type="match status" value="1"/>
</dbReference>
<evidence type="ECO:0000256" key="9">
    <source>
        <dbReference type="RuleBase" id="RU000461"/>
    </source>
</evidence>
<dbReference type="PROSITE" id="PS00086">
    <property type="entry name" value="CYTOCHROME_P450"/>
    <property type="match status" value="1"/>
</dbReference>
<evidence type="ECO:0000256" key="2">
    <source>
        <dbReference type="ARBA" id="ARBA00010617"/>
    </source>
</evidence>
<keyword evidence="5 9" id="KW-0560">Oxidoreductase</keyword>
<accession>A0ABR0B691</accession>
<dbReference type="SUPFAM" id="SSF48264">
    <property type="entry name" value="Cytochrome P450"/>
    <property type="match status" value="1"/>
</dbReference>
<organism evidence="10 11">
    <name type="scientific">Daphnia magna</name>
    <dbReference type="NCBI Taxonomy" id="35525"/>
    <lineage>
        <taxon>Eukaryota</taxon>
        <taxon>Metazoa</taxon>
        <taxon>Ecdysozoa</taxon>
        <taxon>Arthropoda</taxon>
        <taxon>Crustacea</taxon>
        <taxon>Branchiopoda</taxon>
        <taxon>Diplostraca</taxon>
        <taxon>Cladocera</taxon>
        <taxon>Anomopoda</taxon>
        <taxon>Daphniidae</taxon>
        <taxon>Daphnia</taxon>
    </lineage>
</organism>
<evidence type="ECO:0000256" key="8">
    <source>
        <dbReference type="ARBA" id="ARBA00043906"/>
    </source>
</evidence>
<keyword evidence="3 9" id="KW-0349">Heme</keyword>
<evidence type="ECO:0000313" key="10">
    <source>
        <dbReference type="EMBL" id="KAK4037203.1"/>
    </source>
</evidence>
<keyword evidence="7 9" id="KW-0503">Monooxygenase</keyword>
<dbReference type="InterPro" id="IPR036396">
    <property type="entry name" value="Cyt_P450_sf"/>
</dbReference>
<dbReference type="InterPro" id="IPR002403">
    <property type="entry name" value="Cyt_P450_E_grp-IV"/>
</dbReference>
<reference evidence="10 11" key="1">
    <citation type="journal article" date="2023" name="Nucleic Acids Res.">
        <title>The hologenome of Daphnia magna reveals possible DNA methylation and microbiome-mediated evolution of the host genome.</title>
        <authorList>
            <person name="Chaturvedi A."/>
            <person name="Li X."/>
            <person name="Dhandapani V."/>
            <person name="Marshall H."/>
            <person name="Kissane S."/>
            <person name="Cuenca-Cambronero M."/>
            <person name="Asole G."/>
            <person name="Calvet F."/>
            <person name="Ruiz-Romero M."/>
            <person name="Marangio P."/>
            <person name="Guigo R."/>
            <person name="Rago D."/>
            <person name="Mirbahai L."/>
            <person name="Eastwood N."/>
            <person name="Colbourne J.K."/>
            <person name="Zhou J."/>
            <person name="Mallon E."/>
            <person name="Orsini L."/>
        </authorList>
    </citation>
    <scope>NUCLEOTIDE SEQUENCE [LARGE SCALE GENOMIC DNA]</scope>
    <source>
        <strain evidence="10">LRV0_1</strain>
    </source>
</reference>
<evidence type="ECO:0000256" key="5">
    <source>
        <dbReference type="ARBA" id="ARBA00023002"/>
    </source>
</evidence>
<evidence type="ECO:0000256" key="4">
    <source>
        <dbReference type="ARBA" id="ARBA00022723"/>
    </source>
</evidence>
<comment type="function">
    <text evidence="1">May be involved in the metabolism of insect hormones and in the breakdown of synthetic insecticides.</text>
</comment>
<dbReference type="Proteomes" id="UP001234178">
    <property type="component" value="Unassembled WGS sequence"/>
</dbReference>
<protein>
    <submittedName>
        <fullName evidence="10">Uncharacterized protein</fullName>
    </submittedName>
</protein>
<dbReference type="Pfam" id="PF00067">
    <property type="entry name" value="p450"/>
    <property type="match status" value="1"/>
</dbReference>
<dbReference type="PRINTS" id="PR00385">
    <property type="entry name" value="P450"/>
</dbReference>
<dbReference type="PANTHER" id="PTHR24302">
    <property type="entry name" value="CYTOCHROME P450 FAMILY 3"/>
    <property type="match status" value="1"/>
</dbReference>
<comment type="caution">
    <text evidence="10">The sequence shown here is derived from an EMBL/GenBank/DDBJ whole genome shotgun (WGS) entry which is preliminary data.</text>
</comment>
<proteinExistence type="inferred from homology"/>